<dbReference type="EMBL" id="AZCT01000010">
    <property type="protein sequence ID" value="KRK12145.1"/>
    <property type="molecule type" value="Genomic_DNA"/>
</dbReference>
<reference evidence="1 2" key="1">
    <citation type="journal article" date="2015" name="Genome Announc.">
        <title>Expanding the biotechnology potential of lactobacilli through comparative genomics of 213 strains and associated genera.</title>
        <authorList>
            <person name="Sun Z."/>
            <person name="Harris H.M."/>
            <person name="McCann A."/>
            <person name="Guo C."/>
            <person name="Argimon S."/>
            <person name="Zhang W."/>
            <person name="Yang X."/>
            <person name="Jeffery I.B."/>
            <person name="Cooney J.C."/>
            <person name="Kagawa T.F."/>
            <person name="Liu W."/>
            <person name="Song Y."/>
            <person name="Salvetti E."/>
            <person name="Wrobel A."/>
            <person name="Rasinkangas P."/>
            <person name="Parkhill J."/>
            <person name="Rea M.C."/>
            <person name="O'Sullivan O."/>
            <person name="Ritari J."/>
            <person name="Douillard F.P."/>
            <person name="Paul Ross R."/>
            <person name="Yang R."/>
            <person name="Briner A.E."/>
            <person name="Felis G.E."/>
            <person name="de Vos W.M."/>
            <person name="Barrangou R."/>
            <person name="Klaenhammer T.R."/>
            <person name="Caufield P.W."/>
            <person name="Cui Y."/>
            <person name="Zhang H."/>
            <person name="O'Toole P.W."/>
        </authorList>
    </citation>
    <scope>NUCLEOTIDE SEQUENCE [LARGE SCALE GENOMIC DNA]</scope>
    <source>
        <strain evidence="1 2">DSM 20178</strain>
    </source>
</reference>
<evidence type="ECO:0000313" key="2">
    <source>
        <dbReference type="Proteomes" id="UP000051984"/>
    </source>
</evidence>
<organism evidence="1 2">
    <name type="scientific">Lacticaseibacillus zeae DSM 20178 = KCTC 3804</name>
    <dbReference type="NCBI Taxonomy" id="1423816"/>
    <lineage>
        <taxon>Bacteria</taxon>
        <taxon>Bacillati</taxon>
        <taxon>Bacillota</taxon>
        <taxon>Bacilli</taxon>
        <taxon>Lactobacillales</taxon>
        <taxon>Lactobacillaceae</taxon>
        <taxon>Lacticaseibacillus</taxon>
    </lineage>
</organism>
<dbReference type="RefSeq" id="WP_032958531.1">
    <property type="nucleotide sequence ID" value="NZ_AZCT01000010.1"/>
</dbReference>
<proteinExistence type="predicted"/>
<protein>
    <submittedName>
        <fullName evidence="1">Uncharacterized protein</fullName>
    </submittedName>
</protein>
<dbReference type="eggNOG" id="ENOG5030AXC">
    <property type="taxonomic scope" value="Bacteria"/>
</dbReference>
<dbReference type="AlphaFoldDB" id="A0A0R1EXG6"/>
<accession>A0A0R1EXG6</accession>
<sequence>MSTMLSNQKPYPIIDYLGRPIRLQLFVTYRLRIKNGYILALRRNQHQQALPNLLVKHAS</sequence>
<comment type="caution">
    <text evidence="1">The sequence shown here is derived from an EMBL/GenBank/DDBJ whole genome shotgun (WGS) entry which is preliminary data.</text>
</comment>
<evidence type="ECO:0000313" key="1">
    <source>
        <dbReference type="EMBL" id="KRK12145.1"/>
    </source>
</evidence>
<dbReference type="Proteomes" id="UP000051984">
    <property type="component" value="Unassembled WGS sequence"/>
</dbReference>
<gene>
    <name evidence="1" type="ORF">FD51_GL000557</name>
</gene>
<dbReference type="PATRIC" id="fig|1423816.3.peg.562"/>
<name>A0A0R1EXG6_LACZE</name>